<dbReference type="AlphaFoldDB" id="A0A2N5NAD6"/>
<accession>A0A2N5NAD6</accession>
<dbReference type="PANTHER" id="PTHR31157:SF1">
    <property type="entry name" value="SCP DOMAIN-CONTAINING PROTEIN"/>
    <property type="match status" value="1"/>
</dbReference>
<name>A0A2N5NAD6_9BACL</name>
<keyword evidence="2" id="KW-0732">Signal</keyword>
<dbReference type="InterPro" id="IPR014258">
    <property type="entry name" value="CAP_domain_YkwD-like"/>
</dbReference>
<dbReference type="Proteomes" id="UP000234789">
    <property type="component" value="Unassembled WGS sequence"/>
</dbReference>
<evidence type="ECO:0000256" key="1">
    <source>
        <dbReference type="SAM" id="MobiDB-lite"/>
    </source>
</evidence>
<dbReference type="NCBIfam" id="TIGR02909">
    <property type="entry name" value="spore_YkwD"/>
    <property type="match status" value="1"/>
</dbReference>
<comment type="caution">
    <text evidence="4">The sequence shown here is derived from an EMBL/GenBank/DDBJ whole genome shotgun (WGS) entry which is preliminary data.</text>
</comment>
<feature type="region of interest" description="Disordered" evidence="1">
    <location>
        <begin position="65"/>
        <end position="112"/>
    </location>
</feature>
<proteinExistence type="predicted"/>
<dbReference type="PANTHER" id="PTHR31157">
    <property type="entry name" value="SCP DOMAIN-CONTAINING PROTEIN"/>
    <property type="match status" value="1"/>
</dbReference>
<dbReference type="EMBL" id="NFEZ01000003">
    <property type="protein sequence ID" value="PLT47309.1"/>
    <property type="molecule type" value="Genomic_DNA"/>
</dbReference>
<dbReference type="SUPFAM" id="SSF55797">
    <property type="entry name" value="PR-1-like"/>
    <property type="match status" value="1"/>
</dbReference>
<evidence type="ECO:0000313" key="5">
    <source>
        <dbReference type="Proteomes" id="UP000234789"/>
    </source>
</evidence>
<evidence type="ECO:0000313" key="4">
    <source>
        <dbReference type="EMBL" id="PLT47309.1"/>
    </source>
</evidence>
<dbReference type="InterPro" id="IPR035940">
    <property type="entry name" value="CAP_sf"/>
</dbReference>
<dbReference type="InterPro" id="IPR014044">
    <property type="entry name" value="CAP_dom"/>
</dbReference>
<dbReference type="Pfam" id="PF00188">
    <property type="entry name" value="CAP"/>
    <property type="match status" value="1"/>
</dbReference>
<evidence type="ECO:0000259" key="3">
    <source>
        <dbReference type="Pfam" id="PF00188"/>
    </source>
</evidence>
<organism evidence="4 5">
    <name type="scientific">Paenibacillus pasadenensis</name>
    <dbReference type="NCBI Taxonomy" id="217090"/>
    <lineage>
        <taxon>Bacteria</taxon>
        <taxon>Bacillati</taxon>
        <taxon>Bacillota</taxon>
        <taxon>Bacilli</taxon>
        <taxon>Bacillales</taxon>
        <taxon>Paenibacillaceae</taxon>
        <taxon>Paenibacillus</taxon>
    </lineage>
</organism>
<gene>
    <name evidence="4" type="ORF">B8V81_1533</name>
</gene>
<feature type="signal peptide" evidence="2">
    <location>
        <begin position="1"/>
        <end position="21"/>
    </location>
</feature>
<evidence type="ECO:0000256" key="2">
    <source>
        <dbReference type="SAM" id="SignalP"/>
    </source>
</evidence>
<dbReference type="CDD" id="cd05379">
    <property type="entry name" value="CAP_bacterial"/>
    <property type="match status" value="1"/>
</dbReference>
<feature type="domain" description="SCP" evidence="3">
    <location>
        <begin position="123"/>
        <end position="226"/>
    </location>
</feature>
<sequence length="234" mass="24668">MNKKFLSLALAAGVAFTGVSAAGTASAAPAQPSSSALLQQLYAGSGFNFEELLNKLQQNGFTWPGYTAKPTTAPTATPKPTTAPTATPKPTTAPTATPKPTTAPGSGQEESGTATFAQQVVTIVNQERAKQGLAALKSDSQLSEVALVKAKDMYTNNYFSHTSPTYGSPFDMMKQFGVTYSYAGENIAKGQRTPAEVMNAWMNSAGHKANILKAEYTNIGVAYHNGVWVQMFKA</sequence>
<feature type="chain" id="PRO_5038436192" evidence="2">
    <location>
        <begin position="22"/>
        <end position="234"/>
    </location>
</feature>
<protein>
    <submittedName>
        <fullName evidence="4">Transporter</fullName>
    </submittedName>
</protein>
<dbReference type="Gene3D" id="3.40.33.10">
    <property type="entry name" value="CAP"/>
    <property type="match status" value="1"/>
</dbReference>
<keyword evidence="5" id="KW-1185">Reference proteome</keyword>
<reference evidence="4 5" key="1">
    <citation type="submission" date="2017-05" db="EMBL/GenBank/DDBJ databases">
        <title>Functional genome analysis of Paenibacillus pasadenensis strain R16: insights on endophytic life style and antifungal activity.</title>
        <authorList>
            <person name="Passera A."/>
            <person name="Marcolungo L."/>
            <person name="Casati P."/>
            <person name="Brasca M."/>
            <person name="Quaglino F."/>
            <person name="Delledonne M."/>
        </authorList>
    </citation>
    <scope>NUCLEOTIDE SEQUENCE [LARGE SCALE GENOMIC DNA]</scope>
    <source>
        <strain evidence="4 5">R16</strain>
    </source>
</reference>
<feature type="compositionally biased region" description="Low complexity" evidence="1">
    <location>
        <begin position="67"/>
        <end position="104"/>
    </location>
</feature>